<gene>
    <name evidence="1" type="ORF">MM415B07136_0009</name>
</gene>
<dbReference type="AlphaFoldDB" id="A0A6M3LP51"/>
<sequence length="71" mass="7952">MVCTWKKVNGRYMCQAVMCEHWSEEGCLLGKVSLSCDNDDCIYHLEKGNHCACMDVYLDADGKCLGARNAD</sequence>
<reference evidence="1" key="1">
    <citation type="submission" date="2020-03" db="EMBL/GenBank/DDBJ databases">
        <title>The deep terrestrial virosphere.</title>
        <authorList>
            <person name="Holmfeldt K."/>
            <person name="Nilsson E."/>
            <person name="Simone D."/>
            <person name="Lopez-Fernandez M."/>
            <person name="Wu X."/>
            <person name="de Brujin I."/>
            <person name="Lundin D."/>
            <person name="Andersson A."/>
            <person name="Bertilsson S."/>
            <person name="Dopson M."/>
        </authorList>
    </citation>
    <scope>NUCLEOTIDE SEQUENCE</scope>
    <source>
        <strain evidence="1">MM415B07136</strain>
    </source>
</reference>
<organism evidence="1">
    <name type="scientific">viral metagenome</name>
    <dbReference type="NCBI Taxonomy" id="1070528"/>
    <lineage>
        <taxon>unclassified sequences</taxon>
        <taxon>metagenomes</taxon>
        <taxon>organismal metagenomes</taxon>
    </lineage>
</organism>
<evidence type="ECO:0000313" key="1">
    <source>
        <dbReference type="EMBL" id="QJA96890.1"/>
    </source>
</evidence>
<accession>A0A6M3LP51</accession>
<name>A0A6M3LP51_9ZZZZ</name>
<protein>
    <submittedName>
        <fullName evidence="1">Uncharacterized protein</fullName>
    </submittedName>
</protein>
<proteinExistence type="predicted"/>
<dbReference type="EMBL" id="MT143443">
    <property type="protein sequence ID" value="QJA96890.1"/>
    <property type="molecule type" value="Genomic_DNA"/>
</dbReference>